<dbReference type="InterPro" id="IPR003399">
    <property type="entry name" value="Mce/MlaD"/>
</dbReference>
<dbReference type="GO" id="GO:0005576">
    <property type="term" value="C:extracellular region"/>
    <property type="evidence" value="ECO:0007669"/>
    <property type="project" value="TreeGrafter"/>
</dbReference>
<dbReference type="EMBL" id="LQOM01000037">
    <property type="protein sequence ID" value="ORV10022.1"/>
    <property type="molecule type" value="Genomic_DNA"/>
</dbReference>
<reference evidence="3 5" key="2">
    <citation type="journal article" date="2017" name="Infect. Genet. Evol.">
        <title>The new phylogeny of the genus Mycobacterium: The old and the news.</title>
        <authorList>
            <person name="Tortoli E."/>
            <person name="Fedrizzi T."/>
            <person name="Meehan C.J."/>
            <person name="Trovato A."/>
            <person name="Grottola A."/>
            <person name="Giacobazzi E."/>
            <person name="Serpini G.F."/>
            <person name="Tagliazucchi S."/>
            <person name="Fabio A."/>
            <person name="Bettua C."/>
            <person name="Bertorelli R."/>
            <person name="Frascaro F."/>
            <person name="De Sanctis V."/>
            <person name="Pecorari M."/>
            <person name="Jousson O."/>
            <person name="Segata N."/>
            <person name="Cirillo D.M."/>
        </authorList>
    </citation>
    <scope>NUCLEOTIDE SEQUENCE [LARGE SCALE GENOMIC DNA]</scope>
    <source>
        <strain evidence="3 5">NCTC 12882</strain>
    </source>
</reference>
<evidence type="ECO:0000313" key="2">
    <source>
        <dbReference type="EMBL" id="ORV10022.1"/>
    </source>
</evidence>
<sequence length="326" mass="34526">MKANAPLTIAILAIMTVLGAGYMSFGVLHAGPTKHFTHVTLMLHDSGGLLPTSQVTMRGIRVGRVTGIQATPTGLAASLDLDGAYPVPADATISVEPLSVAGEQYVDFKPKVIAPPYLTDGSVIPADRVAPTVTVSELLARFNALLSVVNPADVHTIVTNVAQALTGDDAALDVLSTTASSIAKYVSENKQLLAALVGNISRLTSGWSEIGLGEALSSTGKVLPDAVPAFTRLIQSFDHFSHVGENVFGPGDTANVLVAKLAQYFDMLAPSFSVIFESLQRVSEPVHDYKFHAGYWVDLWESTFNDTGSVRVQVNVPEQQQRNDGG</sequence>
<dbReference type="EMBL" id="PDKV01000006">
    <property type="protein sequence ID" value="PIB79787.1"/>
    <property type="molecule type" value="Genomic_DNA"/>
</dbReference>
<organism evidence="2 4">
    <name type="scientific">Mycobacterium celatum</name>
    <dbReference type="NCBI Taxonomy" id="28045"/>
    <lineage>
        <taxon>Bacteria</taxon>
        <taxon>Bacillati</taxon>
        <taxon>Actinomycetota</taxon>
        <taxon>Actinomycetes</taxon>
        <taxon>Mycobacteriales</taxon>
        <taxon>Mycobacteriaceae</taxon>
        <taxon>Mycobacterium</taxon>
    </lineage>
</organism>
<comment type="caution">
    <text evidence="2">The sequence shown here is derived from an EMBL/GenBank/DDBJ whole genome shotgun (WGS) entry which is preliminary data.</text>
</comment>
<dbReference type="OrthoDB" id="4371474at2"/>
<gene>
    <name evidence="2" type="ORF">AWB95_17090</name>
    <name evidence="3" type="ORF">CQY23_07510</name>
</gene>
<evidence type="ECO:0000313" key="5">
    <source>
        <dbReference type="Proteomes" id="UP000230971"/>
    </source>
</evidence>
<dbReference type="PANTHER" id="PTHR33371:SF16">
    <property type="entry name" value="MCE-FAMILY PROTEIN MCE3F"/>
    <property type="match status" value="1"/>
</dbReference>
<protein>
    <submittedName>
        <fullName evidence="3">MCE family protein</fullName>
    </submittedName>
    <submittedName>
        <fullName evidence="2">Mammalian cell entry protein</fullName>
    </submittedName>
</protein>
<dbReference type="Pfam" id="PF02470">
    <property type="entry name" value="MlaD"/>
    <property type="match status" value="1"/>
</dbReference>
<feature type="domain" description="Mce/MlaD" evidence="1">
    <location>
        <begin position="38"/>
        <end position="110"/>
    </location>
</feature>
<reference evidence="2 4" key="1">
    <citation type="submission" date="2016-01" db="EMBL/GenBank/DDBJ databases">
        <title>The new phylogeny of the genus Mycobacterium.</title>
        <authorList>
            <person name="Tarcisio F."/>
            <person name="Conor M."/>
            <person name="Antonella G."/>
            <person name="Elisabetta G."/>
            <person name="Giulia F.S."/>
            <person name="Sara T."/>
            <person name="Anna F."/>
            <person name="Clotilde B."/>
            <person name="Roberto B."/>
            <person name="Veronica D.S."/>
            <person name="Fabio R."/>
            <person name="Monica P."/>
            <person name="Olivier J."/>
            <person name="Enrico T."/>
            <person name="Nicola S."/>
        </authorList>
    </citation>
    <scope>NUCLEOTIDE SEQUENCE [LARGE SCALE GENOMIC DNA]</scope>
    <source>
        <strain evidence="2 4">DSM 44243</strain>
    </source>
</reference>
<dbReference type="AlphaFoldDB" id="A0A1X1RN97"/>
<dbReference type="Proteomes" id="UP000193907">
    <property type="component" value="Unassembled WGS sequence"/>
</dbReference>
<dbReference type="Proteomes" id="UP000230971">
    <property type="component" value="Unassembled WGS sequence"/>
</dbReference>
<dbReference type="PANTHER" id="PTHR33371">
    <property type="entry name" value="INTERMEMBRANE PHOSPHOLIPID TRANSPORT SYSTEM BINDING PROTEIN MLAD-RELATED"/>
    <property type="match status" value="1"/>
</dbReference>
<name>A0A1X1RN97_MYCCE</name>
<dbReference type="STRING" id="28045.AWB95_17090"/>
<evidence type="ECO:0000313" key="4">
    <source>
        <dbReference type="Proteomes" id="UP000193907"/>
    </source>
</evidence>
<keyword evidence="4" id="KW-1185">Reference proteome</keyword>
<dbReference type="InterPro" id="IPR052336">
    <property type="entry name" value="MlaD_Phospholipid_Transporter"/>
</dbReference>
<accession>A0A1X1RN97</accession>
<evidence type="ECO:0000313" key="3">
    <source>
        <dbReference type="EMBL" id="PIB79787.1"/>
    </source>
</evidence>
<proteinExistence type="predicted"/>
<evidence type="ECO:0000259" key="1">
    <source>
        <dbReference type="Pfam" id="PF02470"/>
    </source>
</evidence>